<feature type="binding site" evidence="3">
    <location>
        <position position="352"/>
    </location>
    <ligand>
        <name>CTP</name>
        <dbReference type="ChEBI" id="CHEBI:37563"/>
    </ligand>
</feature>
<evidence type="ECO:0000256" key="1">
    <source>
        <dbReference type="ARBA" id="ARBA00022793"/>
    </source>
</evidence>
<sequence>MTSVTPSLPLQGKNILLGISGGIAAYKAADLVRRLKERGAEVRVILTPAAAEFITPLTLQALSGNPVGQSLLDPAAEAAMGHIELARWADFILVAPASADVIARIAHGMANDLLTTCILAASAPLAVAPAMNQQMYKNIATQNNLATLKSHKIHIYGPAAGDQACGDVGMGRMFEPLQLAELLVEHFQTTGSTPAKPLTGLKFVITAGPTREAIDPVRYISNHSSGKMGYALAAAAAKLGAEVTLISGPVQLTTPTGVSRIDVASAIEMQQAALTAAQTHDIFIGCAAVADYRMAEVAPQKLKKTADNDVLTLQLVKNPDIIASIAALTSHRPYTVGFAAETEQVAQYAQQKLLNKNLDLICANDVSVAGQGFNSEQNALTVYGPQFEQALPLQDKNTLAQALITLIVEQYQNEKKH</sequence>
<dbReference type="GO" id="GO:0071513">
    <property type="term" value="C:phosphopantothenoylcysteine decarboxylase complex"/>
    <property type="evidence" value="ECO:0007669"/>
    <property type="project" value="TreeGrafter"/>
</dbReference>
<keyword evidence="3" id="KW-0479">Metal-binding</keyword>
<accession>A0A437R548</accession>
<reference evidence="7 8" key="1">
    <citation type="submission" date="2019-01" db="EMBL/GenBank/DDBJ databases">
        <authorList>
            <person name="Chen W.-M."/>
        </authorList>
    </citation>
    <scope>NUCLEOTIDE SEQUENCE [LARGE SCALE GENOMIC DNA]</scope>
    <source>
        <strain evidence="7 8">KYPC3</strain>
    </source>
</reference>
<comment type="cofactor">
    <cofactor evidence="3">
        <name>FMN</name>
        <dbReference type="ChEBI" id="CHEBI:58210"/>
    </cofactor>
    <text evidence="3">Binds 1 FMN per subunit.</text>
</comment>
<dbReference type="GO" id="GO:0004633">
    <property type="term" value="F:phosphopantothenoylcysteine decarboxylase activity"/>
    <property type="evidence" value="ECO:0007669"/>
    <property type="project" value="UniProtKB-UniRule"/>
</dbReference>
<dbReference type="Gene3D" id="3.40.50.1950">
    <property type="entry name" value="Flavin prenyltransferase-like"/>
    <property type="match status" value="1"/>
</dbReference>
<dbReference type="Pfam" id="PF04127">
    <property type="entry name" value="DFP"/>
    <property type="match status" value="1"/>
</dbReference>
<evidence type="ECO:0000256" key="3">
    <source>
        <dbReference type="HAMAP-Rule" id="MF_02225"/>
    </source>
</evidence>
<name>A0A437R548_9GAMM</name>
<feature type="domain" description="Flavoprotein" evidence="5">
    <location>
        <begin position="13"/>
        <end position="171"/>
    </location>
</feature>
<feature type="binding site" evidence="3">
    <location>
        <position position="291"/>
    </location>
    <ligand>
        <name>CTP</name>
        <dbReference type="ChEBI" id="CHEBI:37563"/>
    </ligand>
</feature>
<dbReference type="NCBIfam" id="TIGR00521">
    <property type="entry name" value="coaBC_dfp"/>
    <property type="match status" value="1"/>
</dbReference>
<gene>
    <name evidence="3 7" type="primary">coaBC</name>
    <name evidence="7" type="ORF">EOE67_01570</name>
</gene>
<dbReference type="InterPro" id="IPR005252">
    <property type="entry name" value="CoaBC"/>
</dbReference>
<feature type="region of interest" description="Phosphopantothenate--cysteine ligase" evidence="3">
    <location>
        <begin position="203"/>
        <end position="417"/>
    </location>
</feature>
<dbReference type="PANTHER" id="PTHR14359">
    <property type="entry name" value="HOMO-OLIGOMERIC FLAVIN CONTAINING CYS DECARBOXYLASE FAMILY"/>
    <property type="match status" value="1"/>
</dbReference>
<dbReference type="SUPFAM" id="SSF102645">
    <property type="entry name" value="CoaB-like"/>
    <property type="match status" value="1"/>
</dbReference>
<dbReference type="EMBL" id="SACS01000001">
    <property type="protein sequence ID" value="RVU41909.1"/>
    <property type="molecule type" value="Genomic_DNA"/>
</dbReference>
<dbReference type="SUPFAM" id="SSF52507">
    <property type="entry name" value="Homo-oligomeric flavin-containing Cys decarboxylases, HFCD"/>
    <property type="match status" value="1"/>
</dbReference>
<dbReference type="GO" id="GO:0004632">
    <property type="term" value="F:phosphopantothenate--cysteine ligase activity"/>
    <property type="evidence" value="ECO:0007669"/>
    <property type="project" value="UniProtKB-UniRule"/>
</dbReference>
<organism evidence="7 8">
    <name type="scientific">Rheinheimera riviphila</name>
    <dbReference type="NCBI Taxonomy" id="1834037"/>
    <lineage>
        <taxon>Bacteria</taxon>
        <taxon>Pseudomonadati</taxon>
        <taxon>Pseudomonadota</taxon>
        <taxon>Gammaproteobacteria</taxon>
        <taxon>Chromatiales</taxon>
        <taxon>Chromatiaceae</taxon>
        <taxon>Rheinheimera</taxon>
    </lineage>
</organism>
<dbReference type="Proteomes" id="UP000283077">
    <property type="component" value="Unassembled WGS sequence"/>
</dbReference>
<evidence type="ECO:0000259" key="5">
    <source>
        <dbReference type="Pfam" id="PF02441"/>
    </source>
</evidence>
<feature type="domain" description="DNA/pantothenate metabolism flavoprotein C-terminal" evidence="6">
    <location>
        <begin position="198"/>
        <end position="409"/>
    </location>
</feature>
<dbReference type="EC" id="4.1.1.36" evidence="3"/>
<comment type="pathway">
    <text evidence="3 4">Cofactor biosynthesis; coenzyme A biosynthesis; CoA from (R)-pantothenate: step 2/5.</text>
</comment>
<feature type="binding site" evidence="3">
    <location>
        <begin position="285"/>
        <end position="287"/>
    </location>
    <ligand>
        <name>CTP</name>
        <dbReference type="ChEBI" id="CHEBI:37563"/>
    </ligand>
</feature>
<dbReference type="HAMAP" id="MF_02225">
    <property type="entry name" value="CoaBC"/>
    <property type="match status" value="1"/>
</dbReference>
<dbReference type="AlphaFoldDB" id="A0A437R548"/>
<feature type="active site" description="Proton donor" evidence="3">
    <location>
        <position position="165"/>
    </location>
</feature>
<keyword evidence="3 4" id="KW-0436">Ligase</keyword>
<keyword evidence="3" id="KW-0460">Magnesium</keyword>
<comment type="catalytic activity">
    <reaction evidence="3 4">
        <text>N-[(R)-4-phosphopantothenoyl]-L-cysteine + H(+) = (R)-4'-phosphopantetheine + CO2</text>
        <dbReference type="Rhea" id="RHEA:16793"/>
        <dbReference type="ChEBI" id="CHEBI:15378"/>
        <dbReference type="ChEBI" id="CHEBI:16526"/>
        <dbReference type="ChEBI" id="CHEBI:59458"/>
        <dbReference type="ChEBI" id="CHEBI:61723"/>
        <dbReference type="EC" id="4.1.1.36"/>
    </reaction>
</comment>
<dbReference type="InterPro" id="IPR036551">
    <property type="entry name" value="Flavin_trans-like"/>
</dbReference>
<dbReference type="Gene3D" id="3.40.50.10300">
    <property type="entry name" value="CoaB-like"/>
    <property type="match status" value="1"/>
</dbReference>
<comment type="pathway">
    <text evidence="3 4">Cofactor biosynthesis; coenzyme A biosynthesis; CoA from (R)-pantothenate: step 3/5.</text>
</comment>
<feature type="binding site" evidence="3">
    <location>
        <position position="338"/>
    </location>
    <ligand>
        <name>CTP</name>
        <dbReference type="ChEBI" id="CHEBI:37563"/>
    </ligand>
</feature>
<comment type="similarity">
    <text evidence="3 4">In the C-terminal section; belongs to the PPC synthetase family.</text>
</comment>
<dbReference type="EC" id="6.3.2.5" evidence="3"/>
<keyword evidence="3 4" id="KW-0285">Flavoprotein</keyword>
<evidence type="ECO:0000259" key="6">
    <source>
        <dbReference type="Pfam" id="PF04127"/>
    </source>
</evidence>
<keyword evidence="1 3" id="KW-0210">Decarboxylase</keyword>
<comment type="function">
    <text evidence="3">Catalyzes two sequential steps in the biosynthesis of coenzyme A. In the first step cysteine is conjugated to 4'-phosphopantothenate to form 4-phosphopantothenoylcysteine. In the second step the latter compound is decarboxylated to form 4'-phosphopantotheine.</text>
</comment>
<feature type="binding site" evidence="3">
    <location>
        <position position="301"/>
    </location>
    <ligand>
        <name>CTP</name>
        <dbReference type="ChEBI" id="CHEBI:37563"/>
    </ligand>
</feature>
<comment type="cofactor">
    <cofactor evidence="3">
        <name>Mg(2+)</name>
        <dbReference type="ChEBI" id="CHEBI:18420"/>
    </cofactor>
</comment>
<dbReference type="InterPro" id="IPR035929">
    <property type="entry name" value="CoaB-like_sf"/>
</dbReference>
<keyword evidence="3" id="KW-0511">Multifunctional enzyme</keyword>
<feature type="binding site" evidence="3">
    <location>
        <begin position="319"/>
        <end position="322"/>
    </location>
    <ligand>
        <name>CTP</name>
        <dbReference type="ChEBI" id="CHEBI:37563"/>
    </ligand>
</feature>
<evidence type="ECO:0000256" key="2">
    <source>
        <dbReference type="ARBA" id="ARBA00023239"/>
    </source>
</evidence>
<evidence type="ECO:0000313" key="7">
    <source>
        <dbReference type="EMBL" id="RVU41909.1"/>
    </source>
</evidence>
<keyword evidence="8" id="KW-1185">Reference proteome</keyword>
<keyword evidence="3 4" id="KW-0288">FMN</keyword>
<dbReference type="InterPro" id="IPR007085">
    <property type="entry name" value="DNA/pantothenate-metab_flavo_C"/>
</dbReference>
<dbReference type="GO" id="GO:0010181">
    <property type="term" value="F:FMN binding"/>
    <property type="evidence" value="ECO:0007669"/>
    <property type="project" value="UniProtKB-UniRule"/>
</dbReference>
<proteinExistence type="inferred from homology"/>
<dbReference type="PANTHER" id="PTHR14359:SF6">
    <property type="entry name" value="PHOSPHOPANTOTHENOYLCYSTEINE DECARBOXYLASE"/>
    <property type="match status" value="1"/>
</dbReference>
<keyword evidence="2 3" id="KW-0456">Lyase</keyword>
<comment type="function">
    <text evidence="4">Catalyzes two steps in the biosynthesis of coenzyme A. In the first step cysteine is conjugated to 4'-phosphopantothenate to form 4-phosphopantothenoylcysteine, in the latter compound is decarboxylated to form 4'-phosphopantotheine.</text>
</comment>
<dbReference type="GO" id="GO:0015941">
    <property type="term" value="P:pantothenate catabolic process"/>
    <property type="evidence" value="ECO:0007669"/>
    <property type="project" value="InterPro"/>
</dbReference>
<evidence type="ECO:0000256" key="4">
    <source>
        <dbReference type="RuleBase" id="RU364078"/>
    </source>
</evidence>
<dbReference type="GO" id="GO:0046872">
    <property type="term" value="F:metal ion binding"/>
    <property type="evidence" value="ECO:0007669"/>
    <property type="project" value="UniProtKB-KW"/>
</dbReference>
<dbReference type="GO" id="GO:0015937">
    <property type="term" value="P:coenzyme A biosynthetic process"/>
    <property type="evidence" value="ECO:0007669"/>
    <property type="project" value="UniProtKB-UniRule"/>
</dbReference>
<dbReference type="UniPathway" id="UPA00241">
    <property type="reaction ID" value="UER00353"/>
</dbReference>
<comment type="similarity">
    <text evidence="3 4">In the N-terminal section; belongs to the HFCD (homo-oligomeric flavin containing Cys decarboxylase) superfamily.</text>
</comment>
<dbReference type="RefSeq" id="WP_127697287.1">
    <property type="nucleotide sequence ID" value="NZ_SACS01000001.1"/>
</dbReference>
<dbReference type="OrthoDB" id="9802554at2"/>
<comment type="catalytic activity">
    <reaction evidence="3 4">
        <text>(R)-4'-phosphopantothenate + L-cysteine + CTP = N-[(R)-4-phosphopantothenoyl]-L-cysteine + CMP + diphosphate + H(+)</text>
        <dbReference type="Rhea" id="RHEA:19397"/>
        <dbReference type="ChEBI" id="CHEBI:10986"/>
        <dbReference type="ChEBI" id="CHEBI:15378"/>
        <dbReference type="ChEBI" id="CHEBI:33019"/>
        <dbReference type="ChEBI" id="CHEBI:35235"/>
        <dbReference type="ChEBI" id="CHEBI:37563"/>
        <dbReference type="ChEBI" id="CHEBI:59458"/>
        <dbReference type="ChEBI" id="CHEBI:60377"/>
        <dbReference type="EC" id="6.3.2.5"/>
    </reaction>
</comment>
<dbReference type="Pfam" id="PF02441">
    <property type="entry name" value="Flavoprotein"/>
    <property type="match status" value="1"/>
</dbReference>
<comment type="caution">
    <text evidence="7">The sequence shown here is derived from an EMBL/GenBank/DDBJ whole genome shotgun (WGS) entry which is preliminary data.</text>
</comment>
<feature type="region of interest" description="Phosphopantothenoylcysteine decarboxylase" evidence="3">
    <location>
        <begin position="1"/>
        <end position="202"/>
    </location>
</feature>
<protein>
    <recommendedName>
        <fullName evidence="3">Coenzyme A biosynthesis bifunctional protein CoaBC</fullName>
    </recommendedName>
    <alternativeName>
        <fullName evidence="3">DNA/pantothenate metabolism flavoprotein</fullName>
    </alternativeName>
    <alternativeName>
        <fullName evidence="3">Phosphopantothenoylcysteine synthetase/decarboxylase</fullName>
        <shortName evidence="3">PPCS-PPCDC</shortName>
    </alternativeName>
    <domain>
        <recommendedName>
            <fullName evidence="3">Phosphopantothenoylcysteine decarboxylase</fullName>
            <shortName evidence="3">PPC decarboxylase</shortName>
            <shortName evidence="3">PPC-DC</shortName>
            <ecNumber evidence="3">4.1.1.36</ecNumber>
        </recommendedName>
        <alternativeName>
            <fullName evidence="3">CoaC</fullName>
        </alternativeName>
    </domain>
    <domain>
        <recommendedName>
            <fullName evidence="3">Phosphopantothenate--cysteine ligase</fullName>
            <ecNumber evidence="3">6.3.2.5</ecNumber>
        </recommendedName>
        <alternativeName>
            <fullName evidence="3">CoaB</fullName>
        </alternativeName>
        <alternativeName>
            <fullName evidence="3">Phosphopantothenoylcysteine synthetase</fullName>
            <shortName evidence="3">PPC synthetase</shortName>
            <shortName evidence="3">PPC-S</shortName>
        </alternativeName>
    </domain>
</protein>
<dbReference type="InterPro" id="IPR003382">
    <property type="entry name" value="Flavoprotein"/>
</dbReference>
<feature type="binding site" evidence="3">
    <location>
        <position position="356"/>
    </location>
    <ligand>
        <name>CTP</name>
        <dbReference type="ChEBI" id="CHEBI:37563"/>
    </ligand>
</feature>
<evidence type="ECO:0000313" key="8">
    <source>
        <dbReference type="Proteomes" id="UP000283077"/>
    </source>
</evidence>